<keyword evidence="18" id="KW-0675">Receptor</keyword>
<dbReference type="EMBL" id="CP053015">
    <property type="protein sequence ID" value="QJQ31889.1"/>
    <property type="molecule type" value="Genomic_DNA"/>
</dbReference>
<feature type="chain" id="PRO_5026954426" evidence="15">
    <location>
        <begin position="29"/>
        <end position="914"/>
    </location>
</feature>
<dbReference type="Pfam" id="PF07715">
    <property type="entry name" value="Plug"/>
    <property type="match status" value="1"/>
</dbReference>
<feature type="signal peptide" evidence="15">
    <location>
        <begin position="1"/>
        <end position="28"/>
    </location>
</feature>
<keyword evidence="10 12" id="KW-0472">Membrane</keyword>
<reference evidence="18 19" key="1">
    <citation type="submission" date="2020-01" db="EMBL/GenBank/DDBJ databases">
        <title>Sphingomonas sp. strain CSW-10.</title>
        <authorList>
            <person name="Chen W.-M."/>
        </authorList>
    </citation>
    <scope>NUCLEOTIDE SEQUENCE [LARGE SCALE GENOMIC DNA]</scope>
    <source>
        <strain evidence="18 19">CSW-10</strain>
    </source>
</reference>
<dbReference type="RefSeq" id="WP_169944458.1">
    <property type="nucleotide sequence ID" value="NZ_CP053015.1"/>
</dbReference>
<organism evidence="18 19">
    <name type="scientific">Sphingomonas lacunae</name>
    <dbReference type="NCBI Taxonomy" id="2698828"/>
    <lineage>
        <taxon>Bacteria</taxon>
        <taxon>Pseudomonadati</taxon>
        <taxon>Pseudomonadota</taxon>
        <taxon>Alphaproteobacteria</taxon>
        <taxon>Sphingomonadales</taxon>
        <taxon>Sphingomonadaceae</taxon>
        <taxon>Sphingomonas</taxon>
    </lineage>
</organism>
<feature type="domain" description="TonB-dependent receptor-like beta-barrel" evidence="16">
    <location>
        <begin position="292"/>
        <end position="861"/>
    </location>
</feature>
<evidence type="ECO:0000313" key="19">
    <source>
        <dbReference type="Proteomes" id="UP000503018"/>
    </source>
</evidence>
<keyword evidence="8" id="KW-0406">Ion transport</keyword>
<dbReference type="Proteomes" id="UP000503018">
    <property type="component" value="Chromosome"/>
</dbReference>
<dbReference type="PANTHER" id="PTHR32552:SF81">
    <property type="entry name" value="TONB-DEPENDENT OUTER MEMBRANE RECEPTOR"/>
    <property type="match status" value="1"/>
</dbReference>
<gene>
    <name evidence="18" type="ORF">GV829_05020</name>
</gene>
<dbReference type="InterPro" id="IPR000531">
    <property type="entry name" value="Beta-barrel_TonB"/>
</dbReference>
<dbReference type="InterPro" id="IPR010917">
    <property type="entry name" value="TonB_rcpt_CS"/>
</dbReference>
<evidence type="ECO:0000256" key="15">
    <source>
        <dbReference type="SAM" id="SignalP"/>
    </source>
</evidence>
<evidence type="ECO:0000256" key="1">
    <source>
        <dbReference type="ARBA" id="ARBA00004571"/>
    </source>
</evidence>
<dbReference type="InterPro" id="IPR012910">
    <property type="entry name" value="Plug_dom"/>
</dbReference>
<dbReference type="InterPro" id="IPR036942">
    <property type="entry name" value="Beta-barrel_TonB_sf"/>
</dbReference>
<feature type="short sequence motif" description="TonB C-terminal box" evidence="13">
    <location>
        <begin position="897"/>
        <end position="914"/>
    </location>
</feature>
<evidence type="ECO:0000256" key="13">
    <source>
        <dbReference type="PROSITE-ProRule" id="PRU10144"/>
    </source>
</evidence>
<evidence type="ECO:0000256" key="3">
    <source>
        <dbReference type="ARBA" id="ARBA00022452"/>
    </source>
</evidence>
<keyword evidence="4" id="KW-0410">Iron transport</keyword>
<comment type="subcellular location">
    <subcellularLocation>
        <location evidence="1 12">Cell outer membrane</location>
        <topology evidence="1 12">Multi-pass membrane protein</topology>
    </subcellularLocation>
</comment>
<evidence type="ECO:0000256" key="7">
    <source>
        <dbReference type="ARBA" id="ARBA00023004"/>
    </source>
</evidence>
<dbReference type="SUPFAM" id="SSF56935">
    <property type="entry name" value="Porins"/>
    <property type="match status" value="1"/>
</dbReference>
<evidence type="ECO:0000256" key="4">
    <source>
        <dbReference type="ARBA" id="ARBA00022496"/>
    </source>
</evidence>
<keyword evidence="2 12" id="KW-0813">Transport</keyword>
<evidence type="ECO:0000256" key="8">
    <source>
        <dbReference type="ARBA" id="ARBA00023065"/>
    </source>
</evidence>
<keyword evidence="7" id="KW-0408">Iron</keyword>
<dbReference type="Gene3D" id="2.40.170.20">
    <property type="entry name" value="TonB-dependent receptor, beta-barrel domain"/>
    <property type="match status" value="1"/>
</dbReference>
<accession>A0A6M4AUY8</accession>
<evidence type="ECO:0000313" key="18">
    <source>
        <dbReference type="EMBL" id="QJQ31889.1"/>
    </source>
</evidence>
<name>A0A6M4AUY8_9SPHN</name>
<dbReference type="InterPro" id="IPR039426">
    <property type="entry name" value="TonB-dep_rcpt-like"/>
</dbReference>
<evidence type="ECO:0000259" key="17">
    <source>
        <dbReference type="Pfam" id="PF07715"/>
    </source>
</evidence>
<keyword evidence="19" id="KW-1185">Reference proteome</keyword>
<evidence type="ECO:0000256" key="14">
    <source>
        <dbReference type="RuleBase" id="RU003357"/>
    </source>
</evidence>
<dbReference type="GO" id="GO:0009279">
    <property type="term" value="C:cell outer membrane"/>
    <property type="evidence" value="ECO:0007669"/>
    <property type="project" value="UniProtKB-SubCell"/>
</dbReference>
<evidence type="ECO:0000256" key="2">
    <source>
        <dbReference type="ARBA" id="ARBA00022448"/>
    </source>
</evidence>
<dbReference type="AlphaFoldDB" id="A0A6M4AUY8"/>
<dbReference type="PANTHER" id="PTHR32552">
    <property type="entry name" value="FERRICHROME IRON RECEPTOR-RELATED"/>
    <property type="match status" value="1"/>
</dbReference>
<keyword evidence="5 12" id="KW-0812">Transmembrane</keyword>
<evidence type="ECO:0000256" key="6">
    <source>
        <dbReference type="ARBA" id="ARBA00022729"/>
    </source>
</evidence>
<feature type="domain" description="TonB-dependent receptor plug" evidence="17">
    <location>
        <begin position="60"/>
        <end position="167"/>
    </location>
</feature>
<evidence type="ECO:0000256" key="5">
    <source>
        <dbReference type="ARBA" id="ARBA00022692"/>
    </source>
</evidence>
<evidence type="ECO:0000256" key="11">
    <source>
        <dbReference type="ARBA" id="ARBA00023237"/>
    </source>
</evidence>
<comment type="similarity">
    <text evidence="12 14">Belongs to the TonB-dependent receptor family.</text>
</comment>
<dbReference type="Gene3D" id="2.170.130.10">
    <property type="entry name" value="TonB-dependent receptor, plug domain"/>
    <property type="match status" value="1"/>
</dbReference>
<dbReference type="PROSITE" id="PS01156">
    <property type="entry name" value="TONB_DEPENDENT_REC_2"/>
    <property type="match status" value="1"/>
</dbReference>
<keyword evidence="3 12" id="KW-1134">Transmembrane beta strand</keyword>
<evidence type="ECO:0000256" key="10">
    <source>
        <dbReference type="ARBA" id="ARBA00023136"/>
    </source>
</evidence>
<evidence type="ECO:0000259" key="16">
    <source>
        <dbReference type="Pfam" id="PF00593"/>
    </source>
</evidence>
<dbReference type="PROSITE" id="PS52016">
    <property type="entry name" value="TONB_DEPENDENT_REC_3"/>
    <property type="match status" value="1"/>
</dbReference>
<keyword evidence="11 12" id="KW-0998">Cell outer membrane</keyword>
<proteinExistence type="inferred from homology"/>
<evidence type="ECO:0000256" key="9">
    <source>
        <dbReference type="ARBA" id="ARBA00023077"/>
    </source>
</evidence>
<dbReference type="Pfam" id="PF00593">
    <property type="entry name" value="TonB_dep_Rec_b-barrel"/>
    <property type="match status" value="1"/>
</dbReference>
<evidence type="ECO:0000256" key="12">
    <source>
        <dbReference type="PROSITE-ProRule" id="PRU01360"/>
    </source>
</evidence>
<sequence length="914" mass="97416">MRTPQSRALFGALLLSASVAAIASPAMAQDANPQDEATSEEAENTGDIVVVAQGRAQLLSDVPVAVSAVSAVTLQNSGANDIRQLNQVAPSLLVSSTGSEANGSARIRGIGTVGDNPGLESSVAVIIDGVYRSRSGIGLNELGEIDRVEVLRGPQGTLGGRNASAGVISIFSKKPEFQLGGNFEATYGNYDFIRLAGSITGPLSETLAARLDGVYVQRDGFLNDVRNGTDVNDRDRFFVRGQFLFEPSDTLSFRLIGDYTRRTESCCGAVYVDQSVNPYIGNLNNVATPLNSTTGNNIINVLRDLGQPLSGFNQGYSRDIWVTRGRSFAGETTDGGVSLEANIEFGGVTLTSITAYRDYKSGQGGDVDYSAVDILYRAPSDDAFRQFQTFSQELRLKGEAFDGKLDWLIGGYFANEDLTLQDNLRFGSEYGRFAACRLISGSGLNGLYSPTSPSCIIPGVGQATITGAFGAAAPAILASLTRLDGMSNVGSTIDRYEQNSRNWALFTHNIFHVTDTFDVTLGLRYTSERKTLDARFGNDNTVCTANQAALSGFLTNPGLAALAGGIIGLSCQGNSTAELNGVTINNRRTEDEFSGTFNLSWRPTDDLMVYASYSHGYKAGGFNLDRSALKSPIASFASVGGAQNLVRNLEFDAETVDAYEIGAKYSTGPFSLTVTGFRQDFSDFQLNTFNGTVFLVQNVNGCATNLGGADRDTSAATGACAAGDVTYGVRSQGVEVEASLVPARNFRVAAGLTYANTSYRNNLVGTGNGAPLDPALRKLPGDNLSNAPELVTTGSITWTPEIGSSGLSGLVYIDGRMTSDFNTGSDLFPQKEQDAFTVINARVGLRGPDDRWSVELWAQNLFNVDYAQVAFNTPFQAGATAAPFVDPQYPGGRQIFSMFLAEPRTYGLTVRTRF</sequence>
<dbReference type="GO" id="GO:0006826">
    <property type="term" value="P:iron ion transport"/>
    <property type="evidence" value="ECO:0007669"/>
    <property type="project" value="UniProtKB-KW"/>
</dbReference>
<protein>
    <submittedName>
        <fullName evidence="18">TonB-dependent receptor</fullName>
    </submittedName>
</protein>
<keyword evidence="6 15" id="KW-0732">Signal</keyword>
<keyword evidence="9 14" id="KW-0798">TonB box</keyword>
<dbReference type="InterPro" id="IPR037066">
    <property type="entry name" value="Plug_dom_sf"/>
</dbReference>
<dbReference type="KEGG" id="slan:GV829_05020"/>